<evidence type="ECO:0000256" key="1">
    <source>
        <dbReference type="ARBA" id="ARBA00022691"/>
    </source>
</evidence>
<evidence type="ECO:0000256" key="2">
    <source>
        <dbReference type="ARBA" id="ARBA00022723"/>
    </source>
</evidence>
<accession>A0A7M7P2C9</accession>
<evidence type="ECO:0000313" key="6">
    <source>
        <dbReference type="EnsemblMetazoa" id="XP_030845132"/>
    </source>
</evidence>
<evidence type="ECO:0000259" key="5">
    <source>
        <dbReference type="Pfam" id="PF12345"/>
    </source>
</evidence>
<keyword evidence="4" id="KW-0411">Iron-sulfur</keyword>
<sequence>MLRLPSSICRRALRGGTLTSGSTPEFWGRANPHGPCLPPTSAFHTHLNLHNSVPDLPDFNTSVDIHEHKLARPVKPTQSTTNAQLQKKKERVKLKMAKMDSLIPETLREMEKDEEFKITAQKLKEMGQAKLTREERKKKQRALDHLGIPSFRDFLKRFHHEETGEKCNSLLRKIEIEILQLNIGLHCNQACNHCHVESSPRRKEMMDRETAEKCMAILESSPSVHTLDLTGGAPELCSQFRYLASEGRRMGREVIDRCNLTALLEPGQEDTAEFLAKNGITVIASLPCYSAKNVNIQRGSQVFQRSMVALQTLNDLGYGHPDSGLEIHLVYNPLGAFLPPPQGPLEQKYKEELDEAFGIKFNNLYTITNIPVKRFTDFLVRRNELEGYMDMLVRNFNPAAVEGLMCRNTINVGWDGRIFDCDLNQQLDLQSRRPLNVQTDATSPHPIPSGGKGPSVWDISTAADVIDLGIVTDTHCFGCTAGSGSSCQGATVSL</sequence>
<dbReference type="SUPFAM" id="SSF102114">
    <property type="entry name" value="Radical SAM enzymes"/>
    <property type="match status" value="1"/>
</dbReference>
<dbReference type="OMA" id="CHVNAGP"/>
<reference evidence="7" key="1">
    <citation type="submission" date="2015-02" db="EMBL/GenBank/DDBJ databases">
        <title>Genome sequencing for Strongylocentrotus purpuratus.</title>
        <authorList>
            <person name="Murali S."/>
            <person name="Liu Y."/>
            <person name="Vee V."/>
            <person name="English A."/>
            <person name="Wang M."/>
            <person name="Skinner E."/>
            <person name="Han Y."/>
            <person name="Muzny D.M."/>
            <person name="Worley K.C."/>
            <person name="Gibbs R.A."/>
        </authorList>
    </citation>
    <scope>NUCLEOTIDE SEQUENCE</scope>
</reference>
<dbReference type="AlphaFoldDB" id="A0A7M7P2C9"/>
<dbReference type="InterPro" id="IPR024521">
    <property type="entry name" value="ArsS-like_C"/>
</dbReference>
<feature type="domain" description="Arsenosugar biosynthesis radical SAM protein ArsS-like C-terminal" evidence="5">
    <location>
        <begin position="338"/>
        <end position="490"/>
    </location>
</feature>
<dbReference type="Pfam" id="PF12345">
    <property type="entry name" value="DUF3641"/>
    <property type="match status" value="1"/>
</dbReference>
<dbReference type="EnsemblMetazoa" id="XM_030989272">
    <property type="protein sequence ID" value="XP_030845132"/>
    <property type="gene ID" value="LOC754002"/>
</dbReference>
<keyword evidence="7" id="KW-1185">Reference proteome</keyword>
<keyword evidence="1" id="KW-0949">S-adenosyl-L-methionine</keyword>
<evidence type="ECO:0000256" key="3">
    <source>
        <dbReference type="ARBA" id="ARBA00023004"/>
    </source>
</evidence>
<dbReference type="NCBIfam" id="TIGR04167">
    <property type="entry name" value="rSAM_SeCys"/>
    <property type="match status" value="1"/>
</dbReference>
<dbReference type="InterPro" id="IPR007197">
    <property type="entry name" value="rSAM"/>
</dbReference>
<proteinExistence type="predicted"/>
<organism evidence="6 7">
    <name type="scientific">Strongylocentrotus purpuratus</name>
    <name type="common">Purple sea urchin</name>
    <dbReference type="NCBI Taxonomy" id="7668"/>
    <lineage>
        <taxon>Eukaryota</taxon>
        <taxon>Metazoa</taxon>
        <taxon>Echinodermata</taxon>
        <taxon>Eleutherozoa</taxon>
        <taxon>Echinozoa</taxon>
        <taxon>Echinoidea</taxon>
        <taxon>Euechinoidea</taxon>
        <taxon>Echinacea</taxon>
        <taxon>Camarodonta</taxon>
        <taxon>Echinidea</taxon>
        <taxon>Strongylocentrotidae</taxon>
        <taxon>Strongylocentrotus</taxon>
    </lineage>
</organism>
<dbReference type="Proteomes" id="UP000007110">
    <property type="component" value="Unassembled WGS sequence"/>
</dbReference>
<dbReference type="Gene3D" id="3.20.20.70">
    <property type="entry name" value="Aldolase class I"/>
    <property type="match status" value="1"/>
</dbReference>
<name>A0A7M7P2C9_STRPU</name>
<keyword evidence="3" id="KW-0408">Iron</keyword>
<protein>
    <recommendedName>
        <fullName evidence="5">Arsenosugar biosynthesis radical SAM protein ArsS-like C-terminal domain-containing protein</fullName>
    </recommendedName>
</protein>
<dbReference type="InParanoid" id="A0A7M7P2C9"/>
<dbReference type="SFLD" id="SFLDS00029">
    <property type="entry name" value="Radical_SAM"/>
    <property type="match status" value="1"/>
</dbReference>
<dbReference type="OrthoDB" id="418407at2759"/>
<dbReference type="RefSeq" id="XP_030845132.1">
    <property type="nucleotide sequence ID" value="XM_030989272.1"/>
</dbReference>
<evidence type="ECO:0000256" key="4">
    <source>
        <dbReference type="ARBA" id="ARBA00023014"/>
    </source>
</evidence>
<dbReference type="GO" id="GO:0003824">
    <property type="term" value="F:catalytic activity"/>
    <property type="evidence" value="ECO:0007669"/>
    <property type="project" value="InterPro"/>
</dbReference>
<evidence type="ECO:0000313" key="7">
    <source>
        <dbReference type="Proteomes" id="UP000007110"/>
    </source>
</evidence>
<dbReference type="GeneID" id="754002"/>
<dbReference type="PANTHER" id="PTHR43728">
    <property type="entry name" value="SLR0304 PROTEIN"/>
    <property type="match status" value="1"/>
</dbReference>
<dbReference type="PANTHER" id="PTHR43728:SF1">
    <property type="entry name" value="FE-S OXIDOREDUCTASE"/>
    <property type="match status" value="1"/>
</dbReference>
<dbReference type="GO" id="GO:0051536">
    <property type="term" value="F:iron-sulfur cluster binding"/>
    <property type="evidence" value="ECO:0007669"/>
    <property type="project" value="UniProtKB-KW"/>
</dbReference>
<reference evidence="6" key="2">
    <citation type="submission" date="2021-01" db="UniProtKB">
        <authorList>
            <consortium name="EnsemblMetazoa"/>
        </authorList>
    </citation>
    <scope>IDENTIFICATION</scope>
</reference>
<dbReference type="InterPro" id="IPR013785">
    <property type="entry name" value="Aldolase_TIM"/>
</dbReference>
<dbReference type="InterPro" id="IPR026351">
    <property type="entry name" value="rSAM_ArsS-like"/>
</dbReference>
<dbReference type="InterPro" id="IPR058240">
    <property type="entry name" value="rSAM_sf"/>
</dbReference>
<dbReference type="GO" id="GO:0046872">
    <property type="term" value="F:metal ion binding"/>
    <property type="evidence" value="ECO:0007669"/>
    <property type="project" value="UniProtKB-KW"/>
</dbReference>
<dbReference type="KEGG" id="spu:754002"/>
<keyword evidence="2" id="KW-0479">Metal-binding</keyword>